<proteinExistence type="inferred from homology"/>
<protein>
    <submittedName>
        <fullName evidence="15">TonB-dependent receptor</fullName>
    </submittedName>
</protein>
<evidence type="ECO:0000256" key="7">
    <source>
        <dbReference type="ARBA" id="ARBA00023136"/>
    </source>
</evidence>
<dbReference type="SUPFAM" id="SSF56935">
    <property type="entry name" value="Porins"/>
    <property type="match status" value="1"/>
</dbReference>
<feature type="domain" description="TonB-dependent receptor plug" evidence="14">
    <location>
        <begin position="17"/>
        <end position="127"/>
    </location>
</feature>
<dbReference type="RefSeq" id="WP_154511102.1">
    <property type="nucleotide sequence ID" value="NZ_JAXELC010000008.1"/>
</dbReference>
<feature type="region of interest" description="Disordered" evidence="12">
    <location>
        <begin position="186"/>
        <end position="205"/>
    </location>
</feature>
<dbReference type="AlphaFoldDB" id="A0A6L5XM26"/>
<comment type="caution">
    <text evidence="15">The sequence shown here is derived from an EMBL/GenBank/DDBJ whole genome shotgun (WGS) entry which is preliminary data.</text>
</comment>
<comment type="subcellular location">
    <subcellularLocation>
        <location evidence="1 10">Cell outer membrane</location>
        <topology evidence="1 10">Multi-pass membrane protein</topology>
    </subcellularLocation>
</comment>
<evidence type="ECO:0000256" key="12">
    <source>
        <dbReference type="SAM" id="MobiDB-lite"/>
    </source>
</evidence>
<accession>A0A6L5XM26</accession>
<sequence length="662" mass="73197">MNPVVVTATRTKHSLGDVSAAVSVVTRKELDQIPAQNVLDVLRTMSGVTVDSDRSSFGSSTYNKVIIRGMGGNTQGRVLVLVDGMPAMPAGTNIFEWNSINLDAVERIEVVRGPSSALYGSSAMGGVINIITRTPPKDGFTATLDTKYGSYNTWDSSLYHAGAVGKFNYSLSGSYLTSYGFNGIPEHSSKPGSNQKPGYNDDGTGVRNVTGAARVGYRFDDTADITLSADLASNLRTGQYNFDDDYRLYEYHKTGFGLRLHKDFGVVDSSLAFRADFLHTDYDSIGGTASSGYRVDYVSPTRQEQYTLDQQNTFALGEHQLVTVGVAASYGRSDQSLDYSPLSTYKDRVREKGGSQYTLAGYIQDEISLFNNSVQIIPGLRYDVIGTDGYDEDSTNKTRDWRKNYGMEVDSRLTPKLGLRVNPWDGLLVFRANYGEAFRSASLDERFGEYAYGSTLYKGSPDLKPELSRTLDAGFDFSPLKELTFGVTGYITWAEDYIASIKDDTKTGDYFISQKQNIDSVQITGLEGEASWKATEYLTLFANGTILNPQITSGQYKGNQIPFTPTSKATLGFTFAHPDWFTLRVGATWTGPIWTDQANQEANQEGNFWLGEVRISKRFDFRDWWVEPYAELLAAASKEEVRYTNTSRIPTNMTFVGIKAGF</sequence>
<dbReference type="Gene3D" id="2.40.170.20">
    <property type="entry name" value="TonB-dependent receptor, beta-barrel domain"/>
    <property type="match status" value="1"/>
</dbReference>
<keyword evidence="2 10" id="KW-0813">Transport</keyword>
<keyword evidence="6 11" id="KW-0798">TonB box</keyword>
<dbReference type="InterPro" id="IPR012910">
    <property type="entry name" value="Plug_dom"/>
</dbReference>
<organism evidence="15 16">
    <name type="scientific">Desulfovibrio porci</name>
    <dbReference type="NCBI Taxonomy" id="2605782"/>
    <lineage>
        <taxon>Bacteria</taxon>
        <taxon>Pseudomonadati</taxon>
        <taxon>Thermodesulfobacteriota</taxon>
        <taxon>Desulfovibrionia</taxon>
        <taxon>Desulfovibrionales</taxon>
        <taxon>Desulfovibrionaceae</taxon>
        <taxon>Desulfovibrio</taxon>
    </lineage>
</organism>
<keyword evidence="16" id="KW-1185">Reference proteome</keyword>
<feature type="domain" description="TonB-dependent receptor-like beta-barrel" evidence="13">
    <location>
        <begin position="203"/>
        <end position="610"/>
    </location>
</feature>
<dbReference type="InterPro" id="IPR036942">
    <property type="entry name" value="Beta-barrel_TonB_sf"/>
</dbReference>
<dbReference type="Gene3D" id="2.170.130.10">
    <property type="entry name" value="TonB-dependent receptor, plug domain"/>
    <property type="match status" value="1"/>
</dbReference>
<evidence type="ECO:0000256" key="3">
    <source>
        <dbReference type="ARBA" id="ARBA00022452"/>
    </source>
</evidence>
<dbReference type="PROSITE" id="PS52016">
    <property type="entry name" value="TONB_DEPENDENT_REC_3"/>
    <property type="match status" value="1"/>
</dbReference>
<evidence type="ECO:0000259" key="13">
    <source>
        <dbReference type="Pfam" id="PF00593"/>
    </source>
</evidence>
<dbReference type="Pfam" id="PF00593">
    <property type="entry name" value="TonB_dep_Rec_b-barrel"/>
    <property type="match status" value="1"/>
</dbReference>
<evidence type="ECO:0000256" key="11">
    <source>
        <dbReference type="RuleBase" id="RU003357"/>
    </source>
</evidence>
<evidence type="ECO:0000256" key="1">
    <source>
        <dbReference type="ARBA" id="ARBA00004571"/>
    </source>
</evidence>
<keyword evidence="3 10" id="KW-1134">Transmembrane beta strand</keyword>
<dbReference type="GO" id="GO:0009279">
    <property type="term" value="C:cell outer membrane"/>
    <property type="evidence" value="ECO:0007669"/>
    <property type="project" value="UniProtKB-SubCell"/>
</dbReference>
<evidence type="ECO:0000313" key="16">
    <source>
        <dbReference type="Proteomes" id="UP000477488"/>
    </source>
</evidence>
<evidence type="ECO:0000259" key="14">
    <source>
        <dbReference type="Pfam" id="PF07715"/>
    </source>
</evidence>
<evidence type="ECO:0000256" key="10">
    <source>
        <dbReference type="PROSITE-ProRule" id="PRU01360"/>
    </source>
</evidence>
<evidence type="ECO:0000256" key="5">
    <source>
        <dbReference type="ARBA" id="ARBA00022729"/>
    </source>
</evidence>
<keyword evidence="9 10" id="KW-0998">Cell outer membrane</keyword>
<gene>
    <name evidence="15" type="ORF">FYJ44_08455</name>
</gene>
<dbReference type="GO" id="GO:0015344">
    <property type="term" value="F:siderophore uptake transmembrane transporter activity"/>
    <property type="evidence" value="ECO:0007669"/>
    <property type="project" value="TreeGrafter"/>
</dbReference>
<name>A0A6L5XM26_9BACT</name>
<evidence type="ECO:0000256" key="8">
    <source>
        <dbReference type="ARBA" id="ARBA00023170"/>
    </source>
</evidence>
<evidence type="ECO:0000256" key="2">
    <source>
        <dbReference type="ARBA" id="ARBA00022448"/>
    </source>
</evidence>
<comment type="similarity">
    <text evidence="10 11">Belongs to the TonB-dependent receptor family.</text>
</comment>
<dbReference type="Pfam" id="PF07715">
    <property type="entry name" value="Plug"/>
    <property type="match status" value="1"/>
</dbReference>
<evidence type="ECO:0000256" key="6">
    <source>
        <dbReference type="ARBA" id="ARBA00023077"/>
    </source>
</evidence>
<evidence type="ECO:0000256" key="4">
    <source>
        <dbReference type="ARBA" id="ARBA00022692"/>
    </source>
</evidence>
<dbReference type="GO" id="GO:0044718">
    <property type="term" value="P:siderophore transmembrane transport"/>
    <property type="evidence" value="ECO:0007669"/>
    <property type="project" value="TreeGrafter"/>
</dbReference>
<reference evidence="15 16" key="1">
    <citation type="submission" date="2019-09" db="EMBL/GenBank/DDBJ databases">
        <title>In-depth cultivation of the pig gut microbiome towards novel bacterial diversity and tailored functional studies.</title>
        <authorList>
            <person name="Wylensek D."/>
            <person name="Hitch T.C.A."/>
            <person name="Clavel T."/>
        </authorList>
    </citation>
    <scope>NUCLEOTIDE SEQUENCE [LARGE SCALE GENOMIC DNA]</scope>
    <source>
        <strain evidence="15 16">PG-178-WT-4</strain>
    </source>
</reference>
<dbReference type="PANTHER" id="PTHR30069:SF29">
    <property type="entry name" value="HEMOGLOBIN AND HEMOGLOBIN-HAPTOGLOBIN-BINDING PROTEIN 1-RELATED"/>
    <property type="match status" value="1"/>
</dbReference>
<dbReference type="InterPro" id="IPR000531">
    <property type="entry name" value="Beta-barrel_TonB"/>
</dbReference>
<dbReference type="EMBL" id="VUMH01000007">
    <property type="protein sequence ID" value="MSS28069.1"/>
    <property type="molecule type" value="Genomic_DNA"/>
</dbReference>
<dbReference type="CDD" id="cd01347">
    <property type="entry name" value="ligand_gated_channel"/>
    <property type="match status" value="1"/>
</dbReference>
<keyword evidence="5" id="KW-0732">Signal</keyword>
<dbReference type="Proteomes" id="UP000477488">
    <property type="component" value="Unassembled WGS sequence"/>
</dbReference>
<dbReference type="InterPro" id="IPR039426">
    <property type="entry name" value="TonB-dep_rcpt-like"/>
</dbReference>
<evidence type="ECO:0000256" key="9">
    <source>
        <dbReference type="ARBA" id="ARBA00023237"/>
    </source>
</evidence>
<evidence type="ECO:0000313" key="15">
    <source>
        <dbReference type="EMBL" id="MSS28069.1"/>
    </source>
</evidence>
<keyword evidence="4 10" id="KW-0812">Transmembrane</keyword>
<dbReference type="PANTHER" id="PTHR30069">
    <property type="entry name" value="TONB-DEPENDENT OUTER MEMBRANE RECEPTOR"/>
    <property type="match status" value="1"/>
</dbReference>
<keyword evidence="8 15" id="KW-0675">Receptor</keyword>
<keyword evidence="7 10" id="KW-0472">Membrane</keyword>
<dbReference type="InterPro" id="IPR037066">
    <property type="entry name" value="Plug_dom_sf"/>
</dbReference>